<gene>
    <name evidence="9" type="primary">comGB</name>
    <name evidence="9" type="ORF">ACFSR0_09065</name>
</gene>
<sequence>MKKQRVPSKRIQQKQVTLFLNMLLLLLKNGFGLQESMDIMERSKQLSPLMMQNFQAVLVRGESLAMCFQVIGCTNKEVSQVYFATVHGNVTQTLATIVDQRKRLAKQKQELLKASAYPLALVAMVLFLLIGMNVFFLPQLLMTNMISRDHWGVRFIQYAPISVLLVSCLGVLGYLGTKRTFNNISGIKKATFFCKLPFVGSLYSMYQTSYFSMEWGQLYTQGLESKQLLACMHELPKNTIMYEMAVAMKERFLVGDSFSEMIQTYPFLMPEVAVIIYQGERTGRLGEELLVYSQIVLAQFAERSERLLKWVQPILFCLIACLVISMYAAMLLPMYQNIGGDLF</sequence>
<dbReference type="InterPro" id="IPR003004">
    <property type="entry name" value="GspF/PilC"/>
</dbReference>
<keyword evidence="6 7" id="KW-0472">Membrane</keyword>
<accession>A0ABW5TLA2</accession>
<dbReference type="NCBIfam" id="NF041012">
    <property type="entry name" value="T4P_ComGB"/>
    <property type="match status" value="1"/>
</dbReference>
<dbReference type="InterPro" id="IPR042094">
    <property type="entry name" value="T2SS_GspF_sf"/>
</dbReference>
<organism evidence="9 10">
    <name type="scientific">Enterococcus camelliae</name>
    <dbReference type="NCBI Taxonomy" id="453959"/>
    <lineage>
        <taxon>Bacteria</taxon>
        <taxon>Bacillati</taxon>
        <taxon>Bacillota</taxon>
        <taxon>Bacilli</taxon>
        <taxon>Lactobacillales</taxon>
        <taxon>Enterococcaceae</taxon>
        <taxon>Enterococcus</taxon>
    </lineage>
</organism>
<feature type="domain" description="Type II secretion system protein GspF" evidence="8">
    <location>
        <begin position="19"/>
        <end position="138"/>
    </location>
</feature>
<evidence type="ECO:0000256" key="3">
    <source>
        <dbReference type="ARBA" id="ARBA00022475"/>
    </source>
</evidence>
<evidence type="ECO:0000256" key="6">
    <source>
        <dbReference type="ARBA" id="ARBA00023136"/>
    </source>
</evidence>
<dbReference type="InterPro" id="IPR047692">
    <property type="entry name" value="T4P_ComGB"/>
</dbReference>
<keyword evidence="4 7" id="KW-0812">Transmembrane</keyword>
<evidence type="ECO:0000256" key="1">
    <source>
        <dbReference type="ARBA" id="ARBA00004651"/>
    </source>
</evidence>
<evidence type="ECO:0000256" key="2">
    <source>
        <dbReference type="ARBA" id="ARBA00005745"/>
    </source>
</evidence>
<reference evidence="10" key="1">
    <citation type="journal article" date="2019" name="Int. J. Syst. Evol. Microbiol.">
        <title>The Global Catalogue of Microorganisms (GCM) 10K type strain sequencing project: providing services to taxonomists for standard genome sequencing and annotation.</title>
        <authorList>
            <consortium name="The Broad Institute Genomics Platform"/>
            <consortium name="The Broad Institute Genome Sequencing Center for Infectious Disease"/>
            <person name="Wu L."/>
            <person name="Ma J."/>
        </authorList>
    </citation>
    <scope>NUCLEOTIDE SEQUENCE [LARGE SCALE GENOMIC DNA]</scope>
    <source>
        <strain evidence="10">TISTR 932</strain>
    </source>
</reference>
<feature type="transmembrane region" description="Helical" evidence="7">
    <location>
        <begin position="155"/>
        <end position="175"/>
    </location>
</feature>
<dbReference type="InterPro" id="IPR018076">
    <property type="entry name" value="T2SS_GspF_dom"/>
</dbReference>
<dbReference type="EMBL" id="JBHUMO010000056">
    <property type="protein sequence ID" value="MFD2729569.1"/>
    <property type="molecule type" value="Genomic_DNA"/>
</dbReference>
<evidence type="ECO:0000256" key="5">
    <source>
        <dbReference type="ARBA" id="ARBA00022989"/>
    </source>
</evidence>
<keyword evidence="5 7" id="KW-1133">Transmembrane helix</keyword>
<dbReference type="PANTHER" id="PTHR30012">
    <property type="entry name" value="GENERAL SECRETION PATHWAY PROTEIN"/>
    <property type="match status" value="1"/>
</dbReference>
<dbReference type="Pfam" id="PF00482">
    <property type="entry name" value="T2SSF"/>
    <property type="match status" value="2"/>
</dbReference>
<dbReference type="RefSeq" id="WP_379982057.1">
    <property type="nucleotide sequence ID" value="NZ_JBHUMO010000056.1"/>
</dbReference>
<feature type="domain" description="Type II secretion system protein GspF" evidence="8">
    <location>
        <begin position="228"/>
        <end position="333"/>
    </location>
</feature>
<evidence type="ECO:0000313" key="10">
    <source>
        <dbReference type="Proteomes" id="UP001597427"/>
    </source>
</evidence>
<dbReference type="Gene3D" id="1.20.81.30">
    <property type="entry name" value="Type II secretion system (T2SS), domain F"/>
    <property type="match status" value="2"/>
</dbReference>
<feature type="transmembrane region" description="Helical" evidence="7">
    <location>
        <begin position="111"/>
        <end position="135"/>
    </location>
</feature>
<dbReference type="Proteomes" id="UP001597427">
    <property type="component" value="Unassembled WGS sequence"/>
</dbReference>
<keyword evidence="10" id="KW-1185">Reference proteome</keyword>
<proteinExistence type="inferred from homology"/>
<evidence type="ECO:0000259" key="8">
    <source>
        <dbReference type="Pfam" id="PF00482"/>
    </source>
</evidence>
<evidence type="ECO:0000256" key="7">
    <source>
        <dbReference type="SAM" id="Phobius"/>
    </source>
</evidence>
<comment type="caution">
    <text evidence="9">The sequence shown here is derived from an EMBL/GenBank/DDBJ whole genome shotgun (WGS) entry which is preliminary data.</text>
</comment>
<evidence type="ECO:0000256" key="4">
    <source>
        <dbReference type="ARBA" id="ARBA00022692"/>
    </source>
</evidence>
<comment type="similarity">
    <text evidence="2">Belongs to the GSP F family.</text>
</comment>
<protein>
    <submittedName>
        <fullName evidence="9">Competence type IV pilus assembly protein ComGB</fullName>
    </submittedName>
</protein>
<evidence type="ECO:0000313" key="9">
    <source>
        <dbReference type="EMBL" id="MFD2729569.1"/>
    </source>
</evidence>
<feature type="transmembrane region" description="Helical" evidence="7">
    <location>
        <begin position="313"/>
        <end position="335"/>
    </location>
</feature>
<name>A0ABW5TLA2_9ENTE</name>
<dbReference type="PANTHER" id="PTHR30012:SF0">
    <property type="entry name" value="TYPE II SECRETION SYSTEM PROTEIN F-RELATED"/>
    <property type="match status" value="1"/>
</dbReference>
<comment type="subcellular location">
    <subcellularLocation>
        <location evidence="1">Cell membrane</location>
        <topology evidence="1">Multi-pass membrane protein</topology>
    </subcellularLocation>
</comment>
<keyword evidence="3" id="KW-1003">Cell membrane</keyword>